<protein>
    <submittedName>
        <fullName evidence="1">Uncharacterized protein</fullName>
    </submittedName>
</protein>
<gene>
    <name evidence="1" type="ORF">DL897_08680</name>
</gene>
<dbReference type="AlphaFoldDB" id="A0A364K526"/>
<keyword evidence="2" id="KW-1185">Reference proteome</keyword>
<comment type="caution">
    <text evidence="1">The sequence shown here is derived from an EMBL/GenBank/DDBJ whole genome shotgun (WGS) entry which is preliminary data.</text>
</comment>
<dbReference type="RefSeq" id="WP_113658761.1">
    <property type="nucleotide sequence ID" value="NZ_KZ845666.1"/>
</dbReference>
<reference evidence="1 2" key="1">
    <citation type="submission" date="2018-06" db="EMBL/GenBank/DDBJ databases">
        <title>Thermoflavimicrobium daqus sp. nov., a thermophilic microbe isolated from Moutai-flavour Daqu.</title>
        <authorList>
            <person name="Wang X."/>
            <person name="Zhou H."/>
        </authorList>
    </citation>
    <scope>NUCLEOTIDE SEQUENCE [LARGE SCALE GENOMIC DNA]</scope>
    <source>
        <strain evidence="1 2">FBKL4.011</strain>
    </source>
</reference>
<name>A0A364K526_9BACL</name>
<evidence type="ECO:0000313" key="1">
    <source>
        <dbReference type="EMBL" id="RAL24391.1"/>
    </source>
</evidence>
<dbReference type="Proteomes" id="UP000251213">
    <property type="component" value="Unassembled WGS sequence"/>
</dbReference>
<sequence>MYYVIRDSDKLPPSIIHEDHYFAWYNPLKKDHRVEFRGTMNQCYDFMSNQYPQQQQQRYSFR</sequence>
<proteinExistence type="predicted"/>
<reference evidence="1 2" key="2">
    <citation type="submission" date="2018-06" db="EMBL/GenBank/DDBJ databases">
        <authorList>
            <person name="Zhirakovskaya E."/>
        </authorList>
    </citation>
    <scope>NUCLEOTIDE SEQUENCE [LARGE SCALE GENOMIC DNA]</scope>
    <source>
        <strain evidence="1 2">FBKL4.011</strain>
    </source>
</reference>
<accession>A0A364K526</accession>
<organism evidence="1 2">
    <name type="scientific">Thermoflavimicrobium daqui</name>
    <dbReference type="NCBI Taxonomy" id="2137476"/>
    <lineage>
        <taxon>Bacteria</taxon>
        <taxon>Bacillati</taxon>
        <taxon>Bacillota</taxon>
        <taxon>Bacilli</taxon>
        <taxon>Bacillales</taxon>
        <taxon>Thermoactinomycetaceae</taxon>
        <taxon>Thermoflavimicrobium</taxon>
    </lineage>
</organism>
<evidence type="ECO:0000313" key="2">
    <source>
        <dbReference type="Proteomes" id="UP000251213"/>
    </source>
</evidence>
<dbReference type="OrthoDB" id="2990585at2"/>
<dbReference type="EMBL" id="QJKK01000004">
    <property type="protein sequence ID" value="RAL24391.1"/>
    <property type="molecule type" value="Genomic_DNA"/>
</dbReference>